<organism evidence="1 2">
    <name type="scientific">Enterovirga rhinocerotis</name>
    <dbReference type="NCBI Taxonomy" id="1339210"/>
    <lineage>
        <taxon>Bacteria</taxon>
        <taxon>Pseudomonadati</taxon>
        <taxon>Pseudomonadota</taxon>
        <taxon>Alphaproteobacteria</taxon>
        <taxon>Hyphomicrobiales</taxon>
        <taxon>Methylobacteriaceae</taxon>
        <taxon>Enterovirga</taxon>
    </lineage>
</organism>
<dbReference type="EMBL" id="SNZR01000013">
    <property type="protein sequence ID" value="TDR90169.1"/>
    <property type="molecule type" value="Genomic_DNA"/>
</dbReference>
<protein>
    <submittedName>
        <fullName evidence="1">Putative nucleic acid-binding protein</fullName>
    </submittedName>
</protein>
<evidence type="ECO:0000313" key="2">
    <source>
        <dbReference type="Proteomes" id="UP000295122"/>
    </source>
</evidence>
<proteinExistence type="predicted"/>
<name>A0A4V3DXV2_9HYPH</name>
<dbReference type="Gene3D" id="3.40.50.1010">
    <property type="entry name" value="5'-nuclease"/>
    <property type="match status" value="1"/>
</dbReference>
<dbReference type="SUPFAM" id="SSF88723">
    <property type="entry name" value="PIN domain-like"/>
    <property type="match status" value="1"/>
</dbReference>
<dbReference type="AlphaFoldDB" id="A0A4V3DXV2"/>
<dbReference type="Proteomes" id="UP000295122">
    <property type="component" value="Unassembled WGS sequence"/>
</dbReference>
<dbReference type="OrthoDB" id="7277438at2"/>
<evidence type="ECO:0000313" key="1">
    <source>
        <dbReference type="EMBL" id="TDR90169.1"/>
    </source>
</evidence>
<reference evidence="1 2" key="1">
    <citation type="submission" date="2019-03" db="EMBL/GenBank/DDBJ databases">
        <title>Genomic Encyclopedia of Type Strains, Phase IV (KMG-IV): sequencing the most valuable type-strain genomes for metagenomic binning, comparative biology and taxonomic classification.</title>
        <authorList>
            <person name="Goeker M."/>
        </authorList>
    </citation>
    <scope>NUCLEOTIDE SEQUENCE [LARGE SCALE GENOMIC DNA]</scope>
    <source>
        <strain evidence="1 2">DSM 25903</strain>
    </source>
</reference>
<sequence>MTVDFQRVRRILRAAAERRLVPRGDDDLPFIAGAAAAGASLLLDTCVYIDRAQGRIPPIVRDTIAVRTVTHSSVALQELLFTVGRLDPNDPRSATAVTAIEAMVRAMPSHRLFTPSVDVLAAASVYAGILSRSQGYAKDDRRRAVNDCALFLQAHKLGLTVLTRNVRDFDLLLQLVPNGRVLLYSA</sequence>
<keyword evidence="2" id="KW-1185">Reference proteome</keyword>
<gene>
    <name evidence="1" type="ORF">EV668_3011</name>
</gene>
<dbReference type="InterPro" id="IPR029060">
    <property type="entry name" value="PIN-like_dom_sf"/>
</dbReference>
<comment type="caution">
    <text evidence="1">The sequence shown here is derived from an EMBL/GenBank/DDBJ whole genome shotgun (WGS) entry which is preliminary data.</text>
</comment>
<accession>A0A4V3DXV2</accession>